<name>A0ABU2DS49_9MICC</name>
<dbReference type="Gene3D" id="3.40.630.30">
    <property type="match status" value="1"/>
</dbReference>
<proteinExistence type="predicted"/>
<dbReference type="InterPro" id="IPR045039">
    <property type="entry name" value="NSI-like"/>
</dbReference>
<gene>
    <name evidence="4" type="ORF">RIL96_07085</name>
</gene>
<keyword evidence="5" id="KW-1185">Reference proteome</keyword>
<dbReference type="RefSeq" id="WP_310548315.1">
    <property type="nucleotide sequence ID" value="NZ_JAVKGR010000006.1"/>
</dbReference>
<evidence type="ECO:0000256" key="1">
    <source>
        <dbReference type="ARBA" id="ARBA00022679"/>
    </source>
</evidence>
<sequence length="200" mass="22091">MSPCADSLPDAPSAGPRFTLRRARTADVRRILDLARPLVERRVLVAKEAVSYYESLQEFQVAVSVPSDRGAADDGGAPGDETLAGEVIGFGALHVMWEDLAEVRTLAASDQWLGTGVGSALLRRLLDEARALGVRRVFCLTFEVDFFTRHGFRVMENQEQVDPEVYSELLRSQDEGVAEFLDLARVKPNTLGNTRMIIEL</sequence>
<reference evidence="4 5" key="1">
    <citation type="submission" date="2023-09" db="EMBL/GenBank/DDBJ databases">
        <title>Description of three actinobacteria isolated from air of manufacturing shop in a pharmaceutical factory.</title>
        <authorList>
            <person name="Zhang D.-F."/>
        </authorList>
    </citation>
    <scope>NUCLEOTIDE SEQUENCE [LARGE SCALE GENOMIC DNA]</scope>
    <source>
        <strain evidence="4 5">LY-0111</strain>
    </source>
</reference>
<dbReference type="NCBIfam" id="NF005921">
    <property type="entry name" value="PRK07922.1"/>
    <property type="match status" value="1"/>
</dbReference>
<dbReference type="EMBL" id="JAVKGR010000006">
    <property type="protein sequence ID" value="MDR8019329.1"/>
    <property type="molecule type" value="Genomic_DNA"/>
</dbReference>
<dbReference type="PROSITE" id="PS51186">
    <property type="entry name" value="GNAT"/>
    <property type="match status" value="1"/>
</dbReference>
<feature type="domain" description="N-acetyltransferase" evidence="3">
    <location>
        <begin position="18"/>
        <end position="172"/>
    </location>
</feature>
<protein>
    <submittedName>
        <fullName evidence="4">Amino-acid N-acetyltransferase</fullName>
        <ecNumber evidence="4">2.3.1.1</ecNumber>
    </submittedName>
</protein>
<keyword evidence="2 4" id="KW-0012">Acyltransferase</keyword>
<dbReference type="EC" id="2.3.1.1" evidence="4"/>
<keyword evidence="1 4" id="KW-0808">Transferase</keyword>
<dbReference type="PANTHER" id="PTHR43626">
    <property type="entry name" value="ACYL-COA N-ACYLTRANSFERASE"/>
    <property type="match status" value="1"/>
</dbReference>
<evidence type="ECO:0000313" key="5">
    <source>
        <dbReference type="Proteomes" id="UP001251870"/>
    </source>
</evidence>
<dbReference type="Pfam" id="PF00583">
    <property type="entry name" value="Acetyltransf_1"/>
    <property type="match status" value="1"/>
</dbReference>
<accession>A0ABU2DS49</accession>
<dbReference type="InterPro" id="IPR000182">
    <property type="entry name" value="GNAT_dom"/>
</dbReference>
<dbReference type="InterPro" id="IPR016181">
    <property type="entry name" value="Acyl_CoA_acyltransferase"/>
</dbReference>
<organism evidence="4 5">
    <name type="scientific">Nesterenkonia aerolata</name>
    <dbReference type="NCBI Taxonomy" id="3074079"/>
    <lineage>
        <taxon>Bacteria</taxon>
        <taxon>Bacillati</taxon>
        <taxon>Actinomycetota</taxon>
        <taxon>Actinomycetes</taxon>
        <taxon>Micrococcales</taxon>
        <taxon>Micrococcaceae</taxon>
        <taxon>Nesterenkonia</taxon>
    </lineage>
</organism>
<dbReference type="Proteomes" id="UP001251870">
    <property type="component" value="Unassembled WGS sequence"/>
</dbReference>
<dbReference type="SUPFAM" id="SSF55729">
    <property type="entry name" value="Acyl-CoA N-acyltransferases (Nat)"/>
    <property type="match status" value="1"/>
</dbReference>
<evidence type="ECO:0000259" key="3">
    <source>
        <dbReference type="PROSITE" id="PS51186"/>
    </source>
</evidence>
<dbReference type="CDD" id="cd04301">
    <property type="entry name" value="NAT_SF"/>
    <property type="match status" value="1"/>
</dbReference>
<dbReference type="GO" id="GO:0016746">
    <property type="term" value="F:acyltransferase activity"/>
    <property type="evidence" value="ECO:0007669"/>
    <property type="project" value="UniProtKB-KW"/>
</dbReference>
<dbReference type="PANTHER" id="PTHR43626:SF4">
    <property type="entry name" value="GCN5-RELATED N-ACETYLTRANSFERASE 2, CHLOROPLASTIC"/>
    <property type="match status" value="1"/>
</dbReference>
<evidence type="ECO:0000256" key="2">
    <source>
        <dbReference type="ARBA" id="ARBA00023315"/>
    </source>
</evidence>
<evidence type="ECO:0000313" key="4">
    <source>
        <dbReference type="EMBL" id="MDR8019329.1"/>
    </source>
</evidence>
<comment type="caution">
    <text evidence="4">The sequence shown here is derived from an EMBL/GenBank/DDBJ whole genome shotgun (WGS) entry which is preliminary data.</text>
</comment>